<feature type="transmembrane region" description="Helical" evidence="1">
    <location>
        <begin position="154"/>
        <end position="175"/>
    </location>
</feature>
<dbReference type="HOGENOM" id="CLU_1666996_0_0_7"/>
<organism evidence="2 3">
    <name type="scientific">Helicobacter pylori (strain P12)</name>
    <dbReference type="NCBI Taxonomy" id="570508"/>
    <lineage>
        <taxon>Bacteria</taxon>
        <taxon>Pseudomonadati</taxon>
        <taxon>Campylobacterota</taxon>
        <taxon>Epsilonproteobacteria</taxon>
        <taxon>Campylobacterales</taxon>
        <taxon>Helicobacteraceae</taxon>
        <taxon>Helicobacter</taxon>
    </lineage>
</organism>
<dbReference type="Proteomes" id="UP000008198">
    <property type="component" value="Chromosome"/>
</dbReference>
<keyword evidence="1" id="KW-0812">Transmembrane</keyword>
<feature type="transmembrane region" description="Helical" evidence="1">
    <location>
        <begin position="122"/>
        <end position="142"/>
    </location>
</feature>
<feature type="transmembrane region" description="Helical" evidence="1">
    <location>
        <begin position="64"/>
        <end position="83"/>
    </location>
</feature>
<sequence length="178" mass="20056">MTNKKKKNDTLQHLMFKELSMAHFIFSVVVVLLWLVAWGIYLVFGKNLKREMEEIENSDPNQNNPFITAVMGIGGAAISIFFPDTKPIVDGVKPLAEKGLQEAFRKDKLTEGQKILISSLRFLSLFCIVVAAMIGLCLIWSFNGWSFWKVTGYFLLYVVVCSASTFPSIPINGILDDR</sequence>
<dbReference type="AlphaFoldDB" id="B6JN79"/>
<keyword evidence="1" id="KW-1133">Transmembrane helix</keyword>
<feature type="transmembrane region" description="Helical" evidence="1">
    <location>
        <begin position="21"/>
        <end position="44"/>
    </location>
</feature>
<reference evidence="3" key="1">
    <citation type="submission" date="2008-10" db="EMBL/GenBank/DDBJ databases">
        <title>The complete genome sequence of Helicobacter pylori strain P12.</title>
        <authorList>
            <person name="Fischer W."/>
            <person name="Windhager L."/>
            <person name="Karnholz A."/>
            <person name="Zeiller M."/>
            <person name="Zimmer R."/>
            <person name="Haas R."/>
        </authorList>
    </citation>
    <scope>NUCLEOTIDE SEQUENCE [LARGE SCALE GENOMIC DNA]</scope>
    <source>
        <strain evidence="3">P12</strain>
    </source>
</reference>
<evidence type="ECO:0000313" key="2">
    <source>
        <dbReference type="EMBL" id="ACJ08357.1"/>
    </source>
</evidence>
<reference evidence="2 3" key="2">
    <citation type="journal article" date="2010" name="Nucleic Acids Res.">
        <title>Strain-specific genes of Helicobacter pylori: genome evolution driven by a novel type IV secretion system and genomic island transfer.</title>
        <authorList>
            <person name="Fischer W."/>
            <person name="Windhager L."/>
            <person name="Rohrer S."/>
            <person name="Zeiller M."/>
            <person name="Karnholz A."/>
            <person name="Hoffmann R."/>
            <person name="Zimmer R."/>
            <person name="Haas R."/>
        </authorList>
    </citation>
    <scope>NUCLEOTIDE SEQUENCE [LARGE SCALE GENOMIC DNA]</scope>
    <source>
        <strain evidence="2 3">P12</strain>
    </source>
</reference>
<dbReference type="KEGG" id="hpp:HPP12_1205"/>
<dbReference type="EMBL" id="CP001217">
    <property type="protein sequence ID" value="ACJ08357.1"/>
    <property type="molecule type" value="Genomic_DNA"/>
</dbReference>
<protein>
    <submittedName>
        <fullName evidence="2">Uncharacterized protein</fullName>
    </submittedName>
</protein>
<evidence type="ECO:0000256" key="1">
    <source>
        <dbReference type="SAM" id="Phobius"/>
    </source>
</evidence>
<evidence type="ECO:0000313" key="3">
    <source>
        <dbReference type="Proteomes" id="UP000008198"/>
    </source>
</evidence>
<name>B6JN79_HELP2</name>
<proteinExistence type="predicted"/>
<accession>B6JN79</accession>
<keyword evidence="1" id="KW-0472">Membrane</keyword>
<gene>
    <name evidence="2" type="ordered locus">HPP12_1205</name>
</gene>